<dbReference type="PANTHER" id="PTHR24365:SF530">
    <property type="entry name" value="MSTPROX-RELATED"/>
    <property type="match status" value="1"/>
</dbReference>
<keyword evidence="14" id="KW-1185">Reference proteome</keyword>
<evidence type="ECO:0000313" key="14">
    <source>
        <dbReference type="Proteomes" id="UP001652626"/>
    </source>
</evidence>
<evidence type="ECO:0000256" key="12">
    <source>
        <dbReference type="SAM" id="SignalP"/>
    </source>
</evidence>
<keyword evidence="8 11" id="KW-0472">Membrane</keyword>
<dbReference type="Pfam" id="PF13855">
    <property type="entry name" value="LRR_8"/>
    <property type="match status" value="2"/>
</dbReference>
<dbReference type="SMART" id="SM00369">
    <property type="entry name" value="LRR_TYP"/>
    <property type="match status" value="5"/>
</dbReference>
<dbReference type="InterPro" id="IPR001611">
    <property type="entry name" value="Leu-rich_rpt"/>
</dbReference>
<protein>
    <submittedName>
        <fullName evidence="15">Toll-like receptor 3</fullName>
    </submittedName>
</protein>
<reference evidence="15" key="1">
    <citation type="submission" date="2025-08" db="UniProtKB">
        <authorList>
            <consortium name="RefSeq"/>
        </authorList>
    </citation>
    <scope>IDENTIFICATION</scope>
    <source>
        <tissue evidence="15">Whole body</tissue>
    </source>
</reference>
<keyword evidence="5 12" id="KW-0732">Signal</keyword>
<feature type="chain" id="PRO_5047433923" evidence="12">
    <location>
        <begin position="19"/>
        <end position="767"/>
    </location>
</feature>
<dbReference type="InterPro" id="IPR035897">
    <property type="entry name" value="Toll_tir_struct_dom_sf"/>
</dbReference>
<comment type="similarity">
    <text evidence="2">Belongs to the Toll-like receptor family.</text>
</comment>
<dbReference type="InterPro" id="IPR032675">
    <property type="entry name" value="LRR_dom_sf"/>
</dbReference>
<evidence type="ECO:0000256" key="10">
    <source>
        <dbReference type="ARBA" id="ARBA00023180"/>
    </source>
</evidence>
<evidence type="ECO:0000256" key="5">
    <source>
        <dbReference type="ARBA" id="ARBA00022729"/>
    </source>
</evidence>
<evidence type="ECO:0000256" key="6">
    <source>
        <dbReference type="ARBA" id="ARBA00022737"/>
    </source>
</evidence>
<dbReference type="SMART" id="SM00255">
    <property type="entry name" value="TIR"/>
    <property type="match status" value="1"/>
</dbReference>
<dbReference type="InterPro" id="IPR003591">
    <property type="entry name" value="Leu-rich_rpt_typical-subtyp"/>
</dbReference>
<name>A0ABM4AXT5_VANTA</name>
<dbReference type="Proteomes" id="UP001652626">
    <property type="component" value="Chromosome 30"/>
</dbReference>
<evidence type="ECO:0000256" key="7">
    <source>
        <dbReference type="ARBA" id="ARBA00022989"/>
    </source>
</evidence>
<dbReference type="Gene3D" id="3.80.10.10">
    <property type="entry name" value="Ribonuclease Inhibitor"/>
    <property type="match status" value="2"/>
</dbReference>
<dbReference type="SUPFAM" id="SSF52200">
    <property type="entry name" value="Toll/Interleukin receptor TIR domain"/>
    <property type="match status" value="1"/>
</dbReference>
<dbReference type="PROSITE" id="PS50104">
    <property type="entry name" value="TIR"/>
    <property type="match status" value="1"/>
</dbReference>
<evidence type="ECO:0000256" key="2">
    <source>
        <dbReference type="ARBA" id="ARBA00009634"/>
    </source>
</evidence>
<dbReference type="PANTHER" id="PTHR24365">
    <property type="entry name" value="TOLL-LIKE RECEPTOR"/>
    <property type="match status" value="1"/>
</dbReference>
<evidence type="ECO:0000256" key="9">
    <source>
        <dbReference type="ARBA" id="ARBA00023170"/>
    </source>
</evidence>
<gene>
    <name evidence="15" type="primary">LOC135194485</name>
</gene>
<evidence type="ECO:0000256" key="4">
    <source>
        <dbReference type="ARBA" id="ARBA00022692"/>
    </source>
</evidence>
<keyword evidence="6" id="KW-0677">Repeat</keyword>
<dbReference type="PRINTS" id="PR01537">
    <property type="entry name" value="INTRLKN1R1F"/>
</dbReference>
<dbReference type="PROSITE" id="PS51450">
    <property type="entry name" value="LRR"/>
    <property type="match status" value="3"/>
</dbReference>
<keyword evidence="10" id="KW-0325">Glycoprotein</keyword>
<sequence length="767" mass="89889">MFLYEILSCLFYIAVVIADKRDWKSDPKDTKCLTGYMTDVQKWVDKFGTLNAEEDINTSSITISSREGINKLQYEVANFKCTQNRRIRYMSMVNCKLTRVPAVFKWRDRLDRSLADTLVYLTLYGNDFGTLDKAETYDVALNASNTHEININTNMTTYGKQLTLWSVGFQAFTFSNLKELDLRSCSIQALGSHTFQRMPKLRNLYLGENNIHYIETNAFSSLTALRHLDLSRNYAYDENGQQRDMYFESLDILRNLNLESLDLSFTNFGQRNINILKGVERKLKRLSLCYAGLNRIRDDVFYFPSMQYLDVSGNYEILSTPNVFRDLNNSLQILFAENVAMRNMNIFQNLSNLEILKLTNNEIVSIPPHVADSLKKLQILDLDNNRIASWFSDLISYMKNLKLLSLKSNNINLVTREMYYDVENLTYISLSGNFLICNCHARDVYEVGLKNELKQKTTLITELNRRASSPLLFHTGFQYFNDIIRQRSNLTNICKESKKCNSNFSPDVVGNYVFLDTNDLTDMYECLIVTDGVTKSVSEIDSCFKKNREFDMPDEYIRYWNKFLLFIIPGVLFPVLCFVYVFRKNLRYFVITMRNSAMLSLINKKDVYDDGSIFNYDVFVSYCNEDRAWVLDQLLPHVERDCNVSVCLHERDFQVGLSILENIVSCMDRSRSIMLIISKRFLLSQWCQFEMHLAQHRLLETRREDLILILLEEIPRRLRPNTLHYLMLTKTYIVWPKEESEHSLFWRRMKKSLTTHKLKQQDNVSLA</sequence>
<dbReference type="SUPFAM" id="SSF52058">
    <property type="entry name" value="L domain-like"/>
    <property type="match status" value="1"/>
</dbReference>
<keyword evidence="9" id="KW-0675">Receptor</keyword>
<organism evidence="14 15">
    <name type="scientific">Vanessa tameamea</name>
    <name type="common">Kamehameha butterfly</name>
    <dbReference type="NCBI Taxonomy" id="334116"/>
    <lineage>
        <taxon>Eukaryota</taxon>
        <taxon>Metazoa</taxon>
        <taxon>Ecdysozoa</taxon>
        <taxon>Arthropoda</taxon>
        <taxon>Hexapoda</taxon>
        <taxon>Insecta</taxon>
        <taxon>Pterygota</taxon>
        <taxon>Neoptera</taxon>
        <taxon>Endopterygota</taxon>
        <taxon>Lepidoptera</taxon>
        <taxon>Glossata</taxon>
        <taxon>Ditrysia</taxon>
        <taxon>Papilionoidea</taxon>
        <taxon>Nymphalidae</taxon>
        <taxon>Nymphalinae</taxon>
        <taxon>Vanessa</taxon>
    </lineage>
</organism>
<feature type="signal peptide" evidence="12">
    <location>
        <begin position="1"/>
        <end position="18"/>
    </location>
</feature>
<comment type="subcellular location">
    <subcellularLocation>
        <location evidence="1">Membrane</location>
        <topology evidence="1">Single-pass membrane protein</topology>
    </subcellularLocation>
</comment>
<keyword evidence="7 11" id="KW-1133">Transmembrane helix</keyword>
<dbReference type="GeneID" id="135194485"/>
<keyword evidence="3" id="KW-0433">Leucine-rich repeat</keyword>
<evidence type="ECO:0000313" key="15">
    <source>
        <dbReference type="RefSeq" id="XP_064076099.1"/>
    </source>
</evidence>
<accession>A0ABM4AXT5</accession>
<dbReference type="Pfam" id="PF13676">
    <property type="entry name" value="TIR_2"/>
    <property type="match status" value="1"/>
</dbReference>
<keyword evidence="4 11" id="KW-0812">Transmembrane</keyword>
<evidence type="ECO:0000256" key="11">
    <source>
        <dbReference type="SAM" id="Phobius"/>
    </source>
</evidence>
<feature type="transmembrane region" description="Helical" evidence="11">
    <location>
        <begin position="563"/>
        <end position="582"/>
    </location>
</feature>
<evidence type="ECO:0000256" key="3">
    <source>
        <dbReference type="ARBA" id="ARBA00022614"/>
    </source>
</evidence>
<dbReference type="InterPro" id="IPR000157">
    <property type="entry name" value="TIR_dom"/>
</dbReference>
<feature type="domain" description="TIR" evidence="13">
    <location>
        <begin position="614"/>
        <end position="753"/>
    </location>
</feature>
<dbReference type="Gene3D" id="3.40.50.10140">
    <property type="entry name" value="Toll/interleukin-1 receptor homology (TIR) domain"/>
    <property type="match status" value="1"/>
</dbReference>
<evidence type="ECO:0000256" key="1">
    <source>
        <dbReference type="ARBA" id="ARBA00004167"/>
    </source>
</evidence>
<evidence type="ECO:0000256" key="8">
    <source>
        <dbReference type="ARBA" id="ARBA00023136"/>
    </source>
</evidence>
<evidence type="ECO:0000259" key="13">
    <source>
        <dbReference type="PROSITE" id="PS50104"/>
    </source>
</evidence>
<proteinExistence type="inferred from homology"/>
<dbReference type="RefSeq" id="XP_064076099.1">
    <property type="nucleotide sequence ID" value="XM_064220029.1"/>
</dbReference>